<evidence type="ECO:0000256" key="4">
    <source>
        <dbReference type="ARBA" id="ARBA00022475"/>
    </source>
</evidence>
<keyword evidence="3 9" id="KW-0813">Transport</keyword>
<feature type="transmembrane region" description="Helical" evidence="10">
    <location>
        <begin position="280"/>
        <end position="298"/>
    </location>
</feature>
<keyword evidence="13" id="KW-1185">Reference proteome</keyword>
<evidence type="ECO:0000313" key="13">
    <source>
        <dbReference type="Proteomes" id="UP001197378"/>
    </source>
</evidence>
<feature type="domain" description="Major facilitator superfamily (MFS) profile" evidence="11">
    <location>
        <begin position="11"/>
        <end position="429"/>
    </location>
</feature>
<dbReference type="PANTHER" id="PTHR48020">
    <property type="entry name" value="PROTON MYO-INOSITOL COTRANSPORTER"/>
    <property type="match status" value="1"/>
</dbReference>
<dbReference type="InterPro" id="IPR020846">
    <property type="entry name" value="MFS_dom"/>
</dbReference>
<comment type="similarity">
    <text evidence="2 9">Belongs to the major facilitator superfamily. Sugar transporter (TC 2.A.1.1) family.</text>
</comment>
<dbReference type="RefSeq" id="WP_215872151.1">
    <property type="nucleotide sequence ID" value="NZ_JAAXYO010000036.1"/>
</dbReference>
<dbReference type="SUPFAM" id="SSF103473">
    <property type="entry name" value="MFS general substrate transporter"/>
    <property type="match status" value="1"/>
</dbReference>
<evidence type="ECO:0000256" key="5">
    <source>
        <dbReference type="ARBA" id="ARBA00022597"/>
    </source>
</evidence>
<dbReference type="InterPro" id="IPR005828">
    <property type="entry name" value="MFS_sugar_transport-like"/>
</dbReference>
<dbReference type="Pfam" id="PF00083">
    <property type="entry name" value="Sugar_tr"/>
    <property type="match status" value="1"/>
</dbReference>
<feature type="transmembrane region" description="Helical" evidence="10">
    <location>
        <begin position="244"/>
        <end position="268"/>
    </location>
</feature>
<comment type="caution">
    <text evidence="12">The sequence shown here is derived from an EMBL/GenBank/DDBJ whole genome shotgun (WGS) entry which is preliminary data.</text>
</comment>
<dbReference type="Gene3D" id="1.20.1250.20">
    <property type="entry name" value="MFS general substrate transporter like domains"/>
    <property type="match status" value="1"/>
</dbReference>
<dbReference type="PROSITE" id="PS50850">
    <property type="entry name" value="MFS"/>
    <property type="match status" value="1"/>
</dbReference>
<accession>A0AAE2YNP0</accession>
<reference evidence="12" key="1">
    <citation type="journal article" date="2021" name="ISME J.">
        <title>Genomic evolution of the class Acidithiobacillia: deep-branching Proteobacteria living in extreme acidic conditions.</title>
        <authorList>
            <person name="Moya-Beltran A."/>
            <person name="Beard S."/>
            <person name="Rojas-Villalobos C."/>
            <person name="Issotta F."/>
            <person name="Gallardo Y."/>
            <person name="Ulloa R."/>
            <person name="Giaveno A."/>
            <person name="Degli Esposti M."/>
            <person name="Johnson D.B."/>
            <person name="Quatrini R."/>
        </authorList>
    </citation>
    <scope>NUCLEOTIDE SEQUENCE</scope>
    <source>
        <strain evidence="12">VAN18-1</strain>
    </source>
</reference>
<dbReference type="NCBIfam" id="TIGR00879">
    <property type="entry name" value="SP"/>
    <property type="match status" value="1"/>
</dbReference>
<keyword evidence="6 10" id="KW-0812">Transmembrane</keyword>
<feature type="transmembrane region" description="Helical" evidence="10">
    <location>
        <begin position="407"/>
        <end position="422"/>
    </location>
</feature>
<keyword evidence="5" id="KW-0762">Sugar transport</keyword>
<dbReference type="PRINTS" id="PR00171">
    <property type="entry name" value="SUGRTRNSPORT"/>
</dbReference>
<dbReference type="FunFam" id="1.20.1250.20:FF:000218">
    <property type="entry name" value="facilitated trehalose transporter Tret1"/>
    <property type="match status" value="1"/>
</dbReference>
<evidence type="ECO:0000256" key="1">
    <source>
        <dbReference type="ARBA" id="ARBA00004651"/>
    </source>
</evidence>
<keyword evidence="7 10" id="KW-1133">Transmembrane helix</keyword>
<evidence type="ECO:0000256" key="10">
    <source>
        <dbReference type="SAM" id="Phobius"/>
    </source>
</evidence>
<keyword evidence="4" id="KW-1003">Cell membrane</keyword>
<evidence type="ECO:0000259" key="11">
    <source>
        <dbReference type="PROSITE" id="PS50850"/>
    </source>
</evidence>
<feature type="transmembrane region" description="Helical" evidence="10">
    <location>
        <begin position="76"/>
        <end position="95"/>
    </location>
</feature>
<dbReference type="GO" id="GO:0005886">
    <property type="term" value="C:plasma membrane"/>
    <property type="evidence" value="ECO:0007669"/>
    <property type="project" value="UniProtKB-SubCell"/>
</dbReference>
<feature type="transmembrane region" description="Helical" evidence="10">
    <location>
        <begin position="101"/>
        <end position="123"/>
    </location>
</feature>
<dbReference type="GO" id="GO:0022857">
    <property type="term" value="F:transmembrane transporter activity"/>
    <property type="evidence" value="ECO:0007669"/>
    <property type="project" value="InterPro"/>
</dbReference>
<feature type="transmembrane region" description="Helical" evidence="10">
    <location>
        <begin position="47"/>
        <end position="69"/>
    </location>
</feature>
<feature type="transmembrane region" description="Helical" evidence="10">
    <location>
        <begin position="337"/>
        <end position="363"/>
    </location>
</feature>
<protein>
    <submittedName>
        <fullName evidence="12">Sugar porter family MFS transporter</fullName>
    </submittedName>
</protein>
<evidence type="ECO:0000256" key="9">
    <source>
        <dbReference type="RuleBase" id="RU003346"/>
    </source>
</evidence>
<comment type="subcellular location">
    <subcellularLocation>
        <location evidence="1">Cell membrane</location>
        <topology evidence="1">Multi-pass membrane protein</topology>
    </subcellularLocation>
</comment>
<evidence type="ECO:0000256" key="3">
    <source>
        <dbReference type="ARBA" id="ARBA00022448"/>
    </source>
</evidence>
<feature type="transmembrane region" description="Helical" evidence="10">
    <location>
        <begin position="7"/>
        <end position="35"/>
    </location>
</feature>
<evidence type="ECO:0000256" key="2">
    <source>
        <dbReference type="ARBA" id="ARBA00010992"/>
    </source>
</evidence>
<dbReference type="InterPro" id="IPR050814">
    <property type="entry name" value="Myo-inositol_Transporter"/>
</dbReference>
<evidence type="ECO:0000256" key="7">
    <source>
        <dbReference type="ARBA" id="ARBA00022989"/>
    </source>
</evidence>
<sequence length="450" mass="48040">MQRGATSFALIAGIAGLGGLLFGYGTAIVAGALLFLRHVFSLDASSAGLFVAIALAAAALGAALAGVLADRFGRRRIIALAALLFAVGSLLAALANSIPLLFLGRACLGLGIGLSSTVTPLYLAEITPAKQRGAIVTINQLLITVGILIAYLISLAFADSSAGWRWMFALGALPAIVLLLGVLLLPESPRWLLQMGRSEAARQALQGLRLDPAATQWQELAANNPGQRSLPWRALLAQRRPLQIALVLAIFQQITGINVVLYFAPIIFHAAGFTSTDGEIIATVGIGTINFFATLLALRWLDRIGRRPLLLTSFLGMFASLLTLASCMLAQAQGAFLYLLAFAVAAYVAFFAIGIGPVFWLLISEIFPTGLRGRAMGLATIVNWLSNMLVTGVFLSLMHWLGEGQTFFLYALASLVAAWYTWRRVPETRGLTLEEISASFARDDSRAHQE</sequence>
<dbReference type="AlphaFoldDB" id="A0AAE2YNP0"/>
<dbReference type="EMBL" id="JAAXYO010000036">
    <property type="protein sequence ID" value="MBU2787181.1"/>
    <property type="molecule type" value="Genomic_DNA"/>
</dbReference>
<keyword evidence="8 10" id="KW-0472">Membrane</keyword>
<feature type="transmembrane region" description="Helical" evidence="10">
    <location>
        <begin position="164"/>
        <end position="185"/>
    </location>
</feature>
<evidence type="ECO:0000256" key="8">
    <source>
        <dbReference type="ARBA" id="ARBA00023136"/>
    </source>
</evidence>
<dbReference type="InterPro" id="IPR036259">
    <property type="entry name" value="MFS_trans_sf"/>
</dbReference>
<dbReference type="InterPro" id="IPR005829">
    <property type="entry name" value="Sugar_transporter_CS"/>
</dbReference>
<proteinExistence type="inferred from homology"/>
<dbReference type="PROSITE" id="PS00216">
    <property type="entry name" value="SUGAR_TRANSPORT_1"/>
    <property type="match status" value="2"/>
</dbReference>
<feature type="transmembrane region" description="Helical" evidence="10">
    <location>
        <begin position="375"/>
        <end position="401"/>
    </location>
</feature>
<evidence type="ECO:0000313" key="12">
    <source>
        <dbReference type="EMBL" id="MBU2787181.1"/>
    </source>
</evidence>
<organism evidence="12 13">
    <name type="scientific">Igneacidithiobacillus copahuensis</name>
    <dbReference type="NCBI Taxonomy" id="2724909"/>
    <lineage>
        <taxon>Bacteria</taxon>
        <taxon>Pseudomonadati</taxon>
        <taxon>Pseudomonadota</taxon>
        <taxon>Acidithiobacillia</taxon>
        <taxon>Acidithiobacillales</taxon>
        <taxon>Acidithiobacillaceae</taxon>
        <taxon>Igneacidithiobacillus</taxon>
    </lineage>
</organism>
<name>A0AAE2YNP0_9PROT</name>
<evidence type="ECO:0000256" key="6">
    <source>
        <dbReference type="ARBA" id="ARBA00022692"/>
    </source>
</evidence>
<dbReference type="InterPro" id="IPR003663">
    <property type="entry name" value="Sugar/inositol_transpt"/>
</dbReference>
<gene>
    <name evidence="12" type="ORF">HFQ13_02960</name>
</gene>
<dbReference type="PANTHER" id="PTHR48020:SF12">
    <property type="entry name" value="PROTON MYO-INOSITOL COTRANSPORTER"/>
    <property type="match status" value="1"/>
</dbReference>
<feature type="transmembrane region" description="Helical" evidence="10">
    <location>
        <begin position="135"/>
        <end position="158"/>
    </location>
</feature>
<dbReference type="Proteomes" id="UP001197378">
    <property type="component" value="Unassembled WGS sequence"/>
</dbReference>
<feature type="transmembrane region" description="Helical" evidence="10">
    <location>
        <begin position="310"/>
        <end position="331"/>
    </location>
</feature>